<comment type="caution">
    <text evidence="1">The sequence shown here is derived from an EMBL/GenBank/DDBJ whole genome shotgun (WGS) entry which is preliminary data.</text>
</comment>
<keyword evidence="2" id="KW-1185">Reference proteome</keyword>
<dbReference type="EMBL" id="CM029051">
    <property type="protein sequence ID" value="KAG2563169.1"/>
    <property type="molecule type" value="Genomic_DNA"/>
</dbReference>
<sequence>MTDTFVLFITFSIRSFGRGQCYVLGREKERQNCKLRNMSRPAAAVWDSVVLEGHNRTTPCWTHEHKHGHPINGLMLHAQRLSNMRQAFKCVFANIWSD</sequence>
<protein>
    <submittedName>
        <fullName evidence="1">Uncharacterized protein</fullName>
    </submittedName>
</protein>
<reference evidence="1" key="1">
    <citation type="submission" date="2020-05" db="EMBL/GenBank/DDBJ databases">
        <title>WGS assembly of Panicum virgatum.</title>
        <authorList>
            <person name="Lovell J.T."/>
            <person name="Jenkins J."/>
            <person name="Shu S."/>
            <person name="Juenger T.E."/>
            <person name="Schmutz J."/>
        </authorList>
    </citation>
    <scope>NUCLEOTIDE SEQUENCE</scope>
    <source>
        <strain evidence="1">AP13</strain>
    </source>
</reference>
<gene>
    <name evidence="1" type="ORF">PVAP13_8KG291300</name>
</gene>
<name>A0A8T0PRN6_PANVG</name>
<evidence type="ECO:0000313" key="2">
    <source>
        <dbReference type="Proteomes" id="UP000823388"/>
    </source>
</evidence>
<organism evidence="1 2">
    <name type="scientific">Panicum virgatum</name>
    <name type="common">Blackwell switchgrass</name>
    <dbReference type="NCBI Taxonomy" id="38727"/>
    <lineage>
        <taxon>Eukaryota</taxon>
        <taxon>Viridiplantae</taxon>
        <taxon>Streptophyta</taxon>
        <taxon>Embryophyta</taxon>
        <taxon>Tracheophyta</taxon>
        <taxon>Spermatophyta</taxon>
        <taxon>Magnoliopsida</taxon>
        <taxon>Liliopsida</taxon>
        <taxon>Poales</taxon>
        <taxon>Poaceae</taxon>
        <taxon>PACMAD clade</taxon>
        <taxon>Panicoideae</taxon>
        <taxon>Panicodae</taxon>
        <taxon>Paniceae</taxon>
        <taxon>Panicinae</taxon>
        <taxon>Panicum</taxon>
        <taxon>Panicum sect. Hiantes</taxon>
    </lineage>
</organism>
<proteinExistence type="predicted"/>
<evidence type="ECO:0000313" key="1">
    <source>
        <dbReference type="EMBL" id="KAG2563169.1"/>
    </source>
</evidence>
<dbReference type="AlphaFoldDB" id="A0A8T0PRN6"/>
<dbReference type="Proteomes" id="UP000823388">
    <property type="component" value="Chromosome 8K"/>
</dbReference>
<accession>A0A8T0PRN6</accession>